<reference evidence="2" key="1">
    <citation type="journal article" date="2021" name="Proc. Natl. Acad. Sci. U.S.A.">
        <title>Three genomes in the algal genus Volvox reveal the fate of a haploid sex-determining region after a transition to homothallism.</title>
        <authorList>
            <person name="Yamamoto K."/>
            <person name="Hamaji T."/>
            <person name="Kawai-Toyooka H."/>
            <person name="Matsuzaki R."/>
            <person name="Takahashi F."/>
            <person name="Nishimura Y."/>
            <person name="Kawachi M."/>
            <person name="Noguchi H."/>
            <person name="Minakuchi Y."/>
            <person name="Umen J.G."/>
            <person name="Toyoda A."/>
            <person name="Nozaki H."/>
        </authorList>
    </citation>
    <scope>NUCLEOTIDE SEQUENCE</scope>
    <source>
        <strain evidence="2">NIES-3786</strain>
    </source>
</reference>
<dbReference type="Proteomes" id="UP000747110">
    <property type="component" value="Unassembled WGS sequence"/>
</dbReference>
<feature type="transmembrane region" description="Helical" evidence="1">
    <location>
        <begin position="72"/>
        <end position="95"/>
    </location>
</feature>
<sequence length="102" mass="11608">TTLGADFCGPAAALAAAARSAFCFFMRSLTSRIAASRLAWRTSGFSVRFFWITSREAPTMERLFDFATVRRFFFCTSLTWSFLCCFLYVTVHASFAGLRRLW</sequence>
<dbReference type="AlphaFoldDB" id="A0A8J4D0U6"/>
<dbReference type="EMBL" id="BNCP01000087">
    <property type="protein sequence ID" value="GIL93070.1"/>
    <property type="molecule type" value="Genomic_DNA"/>
</dbReference>
<keyword evidence="1" id="KW-1133">Transmembrane helix</keyword>
<keyword evidence="1" id="KW-0472">Membrane</keyword>
<proteinExistence type="predicted"/>
<organism evidence="2 3">
    <name type="scientific">Volvox reticuliferus</name>
    <dbReference type="NCBI Taxonomy" id="1737510"/>
    <lineage>
        <taxon>Eukaryota</taxon>
        <taxon>Viridiplantae</taxon>
        <taxon>Chlorophyta</taxon>
        <taxon>core chlorophytes</taxon>
        <taxon>Chlorophyceae</taxon>
        <taxon>CS clade</taxon>
        <taxon>Chlamydomonadales</taxon>
        <taxon>Volvocaceae</taxon>
        <taxon>Volvox</taxon>
    </lineage>
</organism>
<keyword evidence="3" id="KW-1185">Reference proteome</keyword>
<evidence type="ECO:0000256" key="1">
    <source>
        <dbReference type="SAM" id="Phobius"/>
    </source>
</evidence>
<evidence type="ECO:0000313" key="3">
    <source>
        <dbReference type="Proteomes" id="UP000747110"/>
    </source>
</evidence>
<name>A0A8J4D0U6_9CHLO</name>
<feature type="non-terminal residue" evidence="2">
    <location>
        <position position="102"/>
    </location>
</feature>
<gene>
    <name evidence="2" type="ORF">Vretifemale_20546</name>
</gene>
<comment type="caution">
    <text evidence="2">The sequence shown here is derived from an EMBL/GenBank/DDBJ whole genome shotgun (WGS) entry which is preliminary data.</text>
</comment>
<keyword evidence="1" id="KW-0812">Transmembrane</keyword>
<protein>
    <submittedName>
        <fullName evidence="2">Uncharacterized protein</fullName>
    </submittedName>
</protein>
<accession>A0A8J4D0U6</accession>
<evidence type="ECO:0000313" key="2">
    <source>
        <dbReference type="EMBL" id="GIL93070.1"/>
    </source>
</evidence>